<evidence type="ECO:0000313" key="5">
    <source>
        <dbReference type="Proteomes" id="UP001565368"/>
    </source>
</evidence>
<feature type="chain" id="PRO_5045208028" evidence="3">
    <location>
        <begin position="22"/>
        <end position="332"/>
    </location>
</feature>
<dbReference type="GeneID" id="95983764"/>
<comment type="caution">
    <text evidence="4">The sequence shown here is derived from an EMBL/GenBank/DDBJ whole genome shotgun (WGS) entry which is preliminary data.</text>
</comment>
<feature type="signal peptide" evidence="3">
    <location>
        <begin position="1"/>
        <end position="21"/>
    </location>
</feature>
<sequence>MKLTGLLSLLPVLALAAPALAAPTHGHGARVARHAAPIAQTQNMHLVRRGLPPKKCGVPDPVDDDEEVAPAEGHGEPAKEEHAEAPAEAPAAAEEHKPEQHDNGFHDEGKHPENYVPEHEQEHKQEEHKQEEQHNIGHNLNAAPAPQHEEHKPEEHKPEEHKPEEHKPEEHKPEEHKPAPAPSGDRPNHKVDWNGDAGVAAHHHNGEVFTGKGTHYNLDHPWENEGYAPGTVACINPGTGPDQKLYKNEEFVVALNHGQYDAYGGRNGGCFRWVRIEDTTTGNWKEAQVVDRCGGDGKGSCAWGDLDLSQPLWNALHGHNNNGVFNLKWSFI</sequence>
<feature type="compositionally biased region" description="Basic and acidic residues" evidence="2">
    <location>
        <begin position="93"/>
        <end position="135"/>
    </location>
</feature>
<keyword evidence="5" id="KW-1185">Reference proteome</keyword>
<name>A0ABR3QAL7_9TREE</name>
<keyword evidence="1 3" id="KW-0732">Signal</keyword>
<organism evidence="4 5">
    <name type="scientific">Vanrija albida</name>
    <dbReference type="NCBI Taxonomy" id="181172"/>
    <lineage>
        <taxon>Eukaryota</taxon>
        <taxon>Fungi</taxon>
        <taxon>Dikarya</taxon>
        <taxon>Basidiomycota</taxon>
        <taxon>Agaricomycotina</taxon>
        <taxon>Tremellomycetes</taxon>
        <taxon>Trichosporonales</taxon>
        <taxon>Trichosporonaceae</taxon>
        <taxon>Vanrija</taxon>
    </lineage>
</organism>
<protein>
    <submittedName>
        <fullName evidence="4">Uncharacterized protein</fullName>
    </submittedName>
</protein>
<evidence type="ECO:0000313" key="4">
    <source>
        <dbReference type="EMBL" id="KAL1411754.1"/>
    </source>
</evidence>
<proteinExistence type="predicted"/>
<dbReference type="InterPro" id="IPR051477">
    <property type="entry name" value="Expansin_CellWall"/>
</dbReference>
<dbReference type="RefSeq" id="XP_069211698.1">
    <property type="nucleotide sequence ID" value="XM_069351312.1"/>
</dbReference>
<dbReference type="EMBL" id="JBBXJM010000002">
    <property type="protein sequence ID" value="KAL1411754.1"/>
    <property type="molecule type" value="Genomic_DNA"/>
</dbReference>
<dbReference type="Gene3D" id="2.40.40.10">
    <property type="entry name" value="RlpA-like domain"/>
    <property type="match status" value="1"/>
</dbReference>
<accession>A0ABR3QAL7</accession>
<evidence type="ECO:0000256" key="2">
    <source>
        <dbReference type="SAM" id="MobiDB-lite"/>
    </source>
</evidence>
<evidence type="ECO:0000256" key="1">
    <source>
        <dbReference type="ARBA" id="ARBA00022729"/>
    </source>
</evidence>
<feature type="compositionally biased region" description="Basic and acidic residues" evidence="2">
    <location>
        <begin position="147"/>
        <end position="178"/>
    </location>
</feature>
<feature type="region of interest" description="Disordered" evidence="2">
    <location>
        <begin position="48"/>
        <end position="198"/>
    </location>
</feature>
<dbReference type="Proteomes" id="UP001565368">
    <property type="component" value="Unassembled WGS sequence"/>
</dbReference>
<dbReference type="PANTHER" id="PTHR31836:SF25">
    <property type="entry name" value="RLPA-LIKE PROTEIN DOUBLE-PSI BETA-BARREL DOMAIN-CONTAINING PROTEIN"/>
    <property type="match status" value="1"/>
</dbReference>
<reference evidence="4 5" key="1">
    <citation type="submission" date="2023-08" db="EMBL/GenBank/DDBJ databases">
        <title>Annotated Genome Sequence of Vanrija albida AlHP1.</title>
        <authorList>
            <person name="Herzog R."/>
        </authorList>
    </citation>
    <scope>NUCLEOTIDE SEQUENCE [LARGE SCALE GENOMIC DNA]</scope>
    <source>
        <strain evidence="4 5">AlHP1</strain>
    </source>
</reference>
<feature type="compositionally biased region" description="Basic and acidic residues" evidence="2">
    <location>
        <begin position="73"/>
        <end position="85"/>
    </location>
</feature>
<dbReference type="PANTHER" id="PTHR31836">
    <property type="match status" value="1"/>
</dbReference>
<gene>
    <name evidence="4" type="ORF">Q8F55_002721</name>
</gene>
<dbReference type="InterPro" id="IPR036908">
    <property type="entry name" value="RlpA-like_sf"/>
</dbReference>
<dbReference type="CDD" id="cd22191">
    <property type="entry name" value="DPBB_RlpA_EXP_N-like"/>
    <property type="match status" value="1"/>
</dbReference>
<dbReference type="SUPFAM" id="SSF50685">
    <property type="entry name" value="Barwin-like endoglucanases"/>
    <property type="match status" value="1"/>
</dbReference>
<evidence type="ECO:0000256" key="3">
    <source>
        <dbReference type="SAM" id="SignalP"/>
    </source>
</evidence>